<evidence type="ECO:0000313" key="3">
    <source>
        <dbReference type="EMBL" id="ORX50041.1"/>
    </source>
</evidence>
<keyword evidence="4" id="KW-1185">Reference proteome</keyword>
<dbReference type="STRING" id="1754191.A0A1Y1VA22"/>
<dbReference type="Pfam" id="PF08550">
    <property type="entry name" value="GATA_AreA"/>
    <property type="match status" value="1"/>
</dbReference>
<gene>
    <name evidence="3" type="ORF">BCR36DRAFT_352954</name>
</gene>
<protein>
    <recommendedName>
        <fullName evidence="2">Nitrogen regulatory protein areA GATA-like domain-containing protein</fullName>
    </recommendedName>
</protein>
<dbReference type="InterPro" id="IPR013860">
    <property type="entry name" value="AreA_GATA"/>
</dbReference>
<dbReference type="GO" id="GO:0006808">
    <property type="term" value="P:regulation of nitrogen utilization"/>
    <property type="evidence" value="ECO:0007669"/>
    <property type="project" value="TreeGrafter"/>
</dbReference>
<feature type="compositionally biased region" description="Acidic residues" evidence="1">
    <location>
        <begin position="371"/>
        <end position="407"/>
    </location>
</feature>
<dbReference type="PANTHER" id="PTHR28014:SF1">
    <property type="entry name" value="NEGATIVE REGULATOR OF RAS-CAMP PATHWAY"/>
    <property type="match status" value="1"/>
</dbReference>
<feature type="domain" description="Nitrogen regulatory protein areA GATA-like" evidence="2">
    <location>
        <begin position="31"/>
        <end position="58"/>
    </location>
</feature>
<comment type="caution">
    <text evidence="3">The sequence shown here is derived from an EMBL/GenBank/DDBJ whole genome shotgun (WGS) entry which is preliminary data.</text>
</comment>
<dbReference type="PANTHER" id="PTHR28014">
    <property type="entry name" value="NEGATIVE REGULATOR OF RAS-CAMP PATHWAY"/>
    <property type="match status" value="1"/>
</dbReference>
<evidence type="ECO:0000256" key="1">
    <source>
        <dbReference type="SAM" id="MobiDB-lite"/>
    </source>
</evidence>
<organism evidence="3 4">
    <name type="scientific">Piromyces finnis</name>
    <dbReference type="NCBI Taxonomy" id="1754191"/>
    <lineage>
        <taxon>Eukaryota</taxon>
        <taxon>Fungi</taxon>
        <taxon>Fungi incertae sedis</taxon>
        <taxon>Chytridiomycota</taxon>
        <taxon>Chytridiomycota incertae sedis</taxon>
        <taxon>Neocallimastigomycetes</taxon>
        <taxon>Neocallimastigales</taxon>
        <taxon>Neocallimastigaceae</taxon>
        <taxon>Piromyces</taxon>
    </lineage>
</organism>
<dbReference type="AlphaFoldDB" id="A0A1Y1VA22"/>
<sequence>MPVLLHQQPVLTLALESFQDTTIDEIDIRRMWIIFTKCKDDIKNGFRLENISWRIWYKKYLNNTDIFSNNKIINEISVNSDSMVHSIDSSNSSYSTIEPIEVLKKCACGEQLLSPSNSSLSTPHSEYTCFDRQSCQHHSFPKQTKTSPSSILKEESPISITKNQDTIVKEEESPISITENKDTTTTDTTTEETVVEVLKESSTLPESELTQEIVDVENKEISDIKEEIVVANNDEQTSIQPSISSNSTTHINPTDHSNTEPTNNNIMPSTTIPPNCLSIEDFVKQQLIFLQQVYLQKQQQLELQKQQINANPDQIYQQQLQFQQWYNQQQQQFMSNYVYYYQKYLQQLGVGSNGQGVGDEALSQQSITQPTEEEFDDNEIDDDEEDDDDDYYYSDEEEEEEEDDEILDDIEEKESVKVEPENDDLFKKVATPTLKKKETKPSLLSAMIKENSYNEYKKTVEIIQKYDEDEQKVSNNIYSIKDYNGNCINSLNKNERRKRAPSFEDVRNARRLFEMHSLYPKDTTTVSESGRDDVVEYYENFEKRHNHSHQNTGTFGNPQSFTTINTLASQESFTVCGSSKTTHSHHSTKSQGPTIINNNRTTINNSVNYYLNNKKRIIYSN</sequence>
<reference evidence="3 4" key="1">
    <citation type="submission" date="2016-08" db="EMBL/GenBank/DDBJ databases">
        <title>Genomes of anaerobic fungi encode conserved fungal cellulosomes for biomass hydrolysis.</title>
        <authorList>
            <consortium name="DOE Joint Genome Institute"/>
            <person name="Haitjema C.H."/>
            <person name="Gilmore S.P."/>
            <person name="Henske J.K."/>
            <person name="Solomon K.V."/>
            <person name="De Groot R."/>
            <person name="Kuo A."/>
            <person name="Mondo S.J."/>
            <person name="Salamov A.A."/>
            <person name="Labutti K."/>
            <person name="Zhao Z."/>
            <person name="Chiniquy J."/>
            <person name="Barry K."/>
            <person name="Brewer H.M."/>
            <person name="Purvine S.O."/>
            <person name="Wright A.T."/>
            <person name="Boxma B."/>
            <person name="Van Alen T."/>
            <person name="Hackstein J.H."/>
            <person name="Baker S.E."/>
            <person name="Grigoriev I.V."/>
            <person name="O'Malley M.A."/>
        </authorList>
    </citation>
    <scope>NUCLEOTIDE SEQUENCE [LARGE SCALE GENOMIC DNA]</scope>
    <source>
        <strain evidence="4">finn</strain>
    </source>
</reference>
<dbReference type="OrthoDB" id="515401at2759"/>
<name>A0A1Y1VA22_9FUNG</name>
<reference evidence="3 4" key="2">
    <citation type="submission" date="2016-08" db="EMBL/GenBank/DDBJ databases">
        <title>Pervasive Adenine N6-methylation of Active Genes in Fungi.</title>
        <authorList>
            <consortium name="DOE Joint Genome Institute"/>
            <person name="Mondo S.J."/>
            <person name="Dannebaum R.O."/>
            <person name="Kuo R.C."/>
            <person name="Labutti K."/>
            <person name="Haridas S."/>
            <person name="Kuo A."/>
            <person name="Salamov A."/>
            <person name="Ahrendt S.R."/>
            <person name="Lipzen A."/>
            <person name="Sullivan W."/>
            <person name="Andreopoulos W.B."/>
            <person name="Clum A."/>
            <person name="Lindquist E."/>
            <person name="Daum C."/>
            <person name="Ramamoorthy G.K."/>
            <person name="Gryganskyi A."/>
            <person name="Culley D."/>
            <person name="Magnuson J.K."/>
            <person name="James T.Y."/>
            <person name="O'Malley M.A."/>
            <person name="Stajich J.E."/>
            <person name="Spatafora J.W."/>
            <person name="Visel A."/>
            <person name="Grigoriev I.V."/>
        </authorList>
    </citation>
    <scope>NUCLEOTIDE SEQUENCE [LARGE SCALE GENOMIC DNA]</scope>
    <source>
        <strain evidence="4">finn</strain>
    </source>
</reference>
<evidence type="ECO:0000259" key="2">
    <source>
        <dbReference type="Pfam" id="PF08550"/>
    </source>
</evidence>
<dbReference type="GO" id="GO:0000122">
    <property type="term" value="P:negative regulation of transcription by RNA polymerase II"/>
    <property type="evidence" value="ECO:0007669"/>
    <property type="project" value="TreeGrafter"/>
</dbReference>
<dbReference type="Proteomes" id="UP000193719">
    <property type="component" value="Unassembled WGS sequence"/>
</dbReference>
<feature type="region of interest" description="Disordered" evidence="1">
    <location>
        <begin position="577"/>
        <end position="599"/>
    </location>
</feature>
<feature type="compositionally biased region" description="Polar residues" evidence="1">
    <location>
        <begin position="139"/>
        <end position="150"/>
    </location>
</feature>
<proteinExistence type="predicted"/>
<accession>A0A1Y1VA22</accession>
<evidence type="ECO:0000313" key="4">
    <source>
        <dbReference type="Proteomes" id="UP000193719"/>
    </source>
</evidence>
<feature type="region of interest" description="Disordered" evidence="1">
    <location>
        <begin position="354"/>
        <end position="407"/>
    </location>
</feature>
<dbReference type="GO" id="GO:0005737">
    <property type="term" value="C:cytoplasm"/>
    <property type="evidence" value="ECO:0007669"/>
    <property type="project" value="TreeGrafter"/>
</dbReference>
<feature type="region of interest" description="Disordered" evidence="1">
    <location>
        <begin position="139"/>
        <end position="190"/>
    </location>
</feature>
<dbReference type="EMBL" id="MCFH01000022">
    <property type="protein sequence ID" value="ORX50041.1"/>
    <property type="molecule type" value="Genomic_DNA"/>
</dbReference>
<dbReference type="InterPro" id="IPR053043">
    <property type="entry name" value="Ras-cAMP_regulatory"/>
</dbReference>
<dbReference type="GO" id="GO:0031930">
    <property type="term" value="P:mitochondria-nucleus signaling pathway"/>
    <property type="evidence" value="ECO:0007669"/>
    <property type="project" value="TreeGrafter"/>
</dbReference>
<feature type="region of interest" description="Disordered" evidence="1">
    <location>
        <begin position="238"/>
        <end position="268"/>
    </location>
</feature>